<dbReference type="Proteomes" id="UP000652219">
    <property type="component" value="Unassembled WGS sequence"/>
</dbReference>
<accession>A0A8H6IRR3</accession>
<protein>
    <submittedName>
        <fullName evidence="1">Uncharacterized protein</fullName>
    </submittedName>
</protein>
<name>A0A8H6IRR3_9PEZI</name>
<gene>
    <name evidence="1" type="ORF">CSOJ01_13966</name>
</gene>
<dbReference type="AlphaFoldDB" id="A0A8H6IRR3"/>
<evidence type="ECO:0000313" key="1">
    <source>
        <dbReference type="EMBL" id="KAF6793361.1"/>
    </source>
</evidence>
<organism evidence="1 2">
    <name type="scientific">Colletotrichum sojae</name>
    <dbReference type="NCBI Taxonomy" id="2175907"/>
    <lineage>
        <taxon>Eukaryota</taxon>
        <taxon>Fungi</taxon>
        <taxon>Dikarya</taxon>
        <taxon>Ascomycota</taxon>
        <taxon>Pezizomycotina</taxon>
        <taxon>Sordariomycetes</taxon>
        <taxon>Hypocreomycetidae</taxon>
        <taxon>Glomerellales</taxon>
        <taxon>Glomerellaceae</taxon>
        <taxon>Colletotrichum</taxon>
        <taxon>Colletotrichum orchidearum species complex</taxon>
    </lineage>
</organism>
<reference evidence="1 2" key="1">
    <citation type="journal article" date="2020" name="Phytopathology">
        <title>Genome Sequence Resources of Colletotrichum truncatum, C. plurivorum, C. musicola, and C. sojae: Four Species Pathogenic to Soybean (Glycine max).</title>
        <authorList>
            <person name="Rogerio F."/>
            <person name="Boufleur T.R."/>
            <person name="Ciampi-Guillardi M."/>
            <person name="Sukno S.A."/>
            <person name="Thon M.R."/>
            <person name="Massola Junior N.S."/>
            <person name="Baroncelli R."/>
        </authorList>
    </citation>
    <scope>NUCLEOTIDE SEQUENCE [LARGE SCALE GENOMIC DNA]</scope>
    <source>
        <strain evidence="1 2">LFN0009</strain>
    </source>
</reference>
<dbReference type="EMBL" id="WIGN01000436">
    <property type="protein sequence ID" value="KAF6793361.1"/>
    <property type="molecule type" value="Genomic_DNA"/>
</dbReference>
<proteinExistence type="predicted"/>
<sequence length="219" mass="23797">MPFGECLEFWKRSAAAGRPFREPGSIGRVEIRLNEGTNLTNTKVRSIVGGCIVRKPVRRDRQSLRSGGSRSSGDPFCEAYEVIRSPTPFGLSKRYACLTDLVEAHIWSIRSKAPKHRLKSSLDGVPPVPASPCSTLTMVFQSNSYRLLFSPNGPVQHLGMSSAAGAVPARSAPGFRALRCLLSPSGLESGVDEVKMFSLKTILDITKKGSPNLKPLSRI</sequence>
<comment type="caution">
    <text evidence="1">The sequence shown here is derived from an EMBL/GenBank/DDBJ whole genome shotgun (WGS) entry which is preliminary data.</text>
</comment>
<keyword evidence="2" id="KW-1185">Reference proteome</keyword>
<evidence type="ECO:0000313" key="2">
    <source>
        <dbReference type="Proteomes" id="UP000652219"/>
    </source>
</evidence>